<protein>
    <submittedName>
        <fullName evidence="1">Uncharacterized protein</fullName>
    </submittedName>
</protein>
<dbReference type="AlphaFoldDB" id="A0A382NSJ0"/>
<sequence length="47" mass="5710">MVFPLKGIMALEEGRELYIKFIFISVSNSLWYVDRYIKLTKNYTTMW</sequence>
<accession>A0A382NSJ0</accession>
<evidence type="ECO:0000313" key="1">
    <source>
        <dbReference type="EMBL" id="SVC64163.1"/>
    </source>
</evidence>
<feature type="non-terminal residue" evidence="1">
    <location>
        <position position="47"/>
    </location>
</feature>
<organism evidence="1">
    <name type="scientific">marine metagenome</name>
    <dbReference type="NCBI Taxonomy" id="408172"/>
    <lineage>
        <taxon>unclassified sequences</taxon>
        <taxon>metagenomes</taxon>
        <taxon>ecological metagenomes</taxon>
    </lineage>
</organism>
<gene>
    <name evidence="1" type="ORF">METZ01_LOCUS317017</name>
</gene>
<dbReference type="EMBL" id="UINC01102492">
    <property type="protein sequence ID" value="SVC64163.1"/>
    <property type="molecule type" value="Genomic_DNA"/>
</dbReference>
<proteinExistence type="predicted"/>
<name>A0A382NSJ0_9ZZZZ</name>
<reference evidence="1" key="1">
    <citation type="submission" date="2018-05" db="EMBL/GenBank/DDBJ databases">
        <authorList>
            <person name="Lanie J.A."/>
            <person name="Ng W.-L."/>
            <person name="Kazmierczak K.M."/>
            <person name="Andrzejewski T.M."/>
            <person name="Davidsen T.M."/>
            <person name="Wayne K.J."/>
            <person name="Tettelin H."/>
            <person name="Glass J.I."/>
            <person name="Rusch D."/>
            <person name="Podicherti R."/>
            <person name="Tsui H.-C.T."/>
            <person name="Winkler M.E."/>
        </authorList>
    </citation>
    <scope>NUCLEOTIDE SEQUENCE</scope>
</reference>